<evidence type="ECO:0000313" key="3">
    <source>
        <dbReference type="EMBL" id="QDW66006.1"/>
    </source>
</evidence>
<feature type="transmembrane region" description="Helical" evidence="1">
    <location>
        <begin position="107"/>
        <end position="127"/>
    </location>
</feature>
<organism evidence="3 4">
    <name type="scientific">Luteimonas granuli</name>
    <dbReference type="NCBI Taxonomy" id="1176533"/>
    <lineage>
        <taxon>Bacteria</taxon>
        <taxon>Pseudomonadati</taxon>
        <taxon>Pseudomonadota</taxon>
        <taxon>Gammaproteobacteria</taxon>
        <taxon>Lysobacterales</taxon>
        <taxon>Lysobacteraceae</taxon>
        <taxon>Luteimonas</taxon>
    </lineage>
</organism>
<keyword evidence="1" id="KW-1133">Transmembrane helix</keyword>
<dbReference type="InterPro" id="IPR006696">
    <property type="entry name" value="DUF423"/>
</dbReference>
<dbReference type="RefSeq" id="WP_144890201.1">
    <property type="nucleotide sequence ID" value="NZ_CP042218.1"/>
</dbReference>
<keyword evidence="1" id="KW-0812">Transmembrane</keyword>
<feature type="transmembrane region" description="Helical" evidence="1">
    <location>
        <begin position="49"/>
        <end position="69"/>
    </location>
</feature>
<name>A0A518N244_9GAMM</name>
<dbReference type="AlphaFoldDB" id="A0A518N244"/>
<reference evidence="3 4" key="1">
    <citation type="submission" date="2019-07" db="EMBL/GenBank/DDBJ databases">
        <title>Full genome sequence of Luteimonas sp. Gr-4.</title>
        <authorList>
            <person name="Im W.-T."/>
        </authorList>
    </citation>
    <scope>NUCLEOTIDE SEQUENCE [LARGE SCALE GENOMIC DNA]</scope>
    <source>
        <strain evidence="3 4">Gr-4</strain>
    </source>
</reference>
<keyword evidence="4" id="KW-1185">Reference proteome</keyword>
<dbReference type="EMBL" id="CP042218">
    <property type="protein sequence ID" value="QDW66006.1"/>
    <property type="molecule type" value="Genomic_DNA"/>
</dbReference>
<evidence type="ECO:0000313" key="4">
    <source>
        <dbReference type="Proteomes" id="UP000316584"/>
    </source>
</evidence>
<proteinExistence type="predicted"/>
<sequence>MKVRTERRIPGCGVSRFRRALAAAGALLASAAVALAAYASHAAGPDAGARLGLAAAFAFGHGLALAALAPGAAGRLKVGALWLLLAGVLLFAGSLAGAHFLDLSTRLAPVGGSLMILGWLVHAAAALRD</sequence>
<evidence type="ECO:0000256" key="1">
    <source>
        <dbReference type="SAM" id="Phobius"/>
    </source>
</evidence>
<keyword evidence="2" id="KW-0732">Signal</keyword>
<keyword evidence="1" id="KW-0472">Membrane</keyword>
<dbReference type="Proteomes" id="UP000316584">
    <property type="component" value="Chromosome"/>
</dbReference>
<dbReference type="OrthoDB" id="5976245at2"/>
<feature type="transmembrane region" description="Helical" evidence="1">
    <location>
        <begin position="81"/>
        <end position="101"/>
    </location>
</feature>
<dbReference type="Pfam" id="PF04241">
    <property type="entry name" value="DUF423"/>
    <property type="match status" value="1"/>
</dbReference>
<gene>
    <name evidence="3" type="ORF">FPZ22_03110</name>
</gene>
<accession>A0A518N244</accession>
<feature type="signal peptide" evidence="2">
    <location>
        <begin position="1"/>
        <end position="36"/>
    </location>
</feature>
<feature type="chain" id="PRO_5021829668" evidence="2">
    <location>
        <begin position="37"/>
        <end position="129"/>
    </location>
</feature>
<evidence type="ECO:0000256" key="2">
    <source>
        <dbReference type="SAM" id="SignalP"/>
    </source>
</evidence>
<protein>
    <submittedName>
        <fullName evidence="3">DUF423 domain-containing protein</fullName>
    </submittedName>
</protein>
<dbReference type="KEGG" id="lug:FPZ22_03110"/>